<accession>B3FJ95</accession>
<evidence type="ECO:0000313" key="2">
    <source>
        <dbReference type="Proteomes" id="UP000002421"/>
    </source>
</evidence>
<dbReference type="Proteomes" id="UP000002421">
    <property type="component" value="Segment"/>
</dbReference>
<dbReference type="RefSeq" id="YP_001956956.1">
    <property type="nucleotide sequence ID" value="NC_010821.1"/>
</dbReference>
<organism evidence="1 2">
    <name type="scientific">Pseudomonas phage 201phi2-1</name>
    <name type="common">Pseudomonas chlororaphis phage 201phi2-1</name>
    <dbReference type="NCBI Taxonomy" id="198110"/>
    <lineage>
        <taxon>Viruses</taxon>
        <taxon>Duplodnaviria</taxon>
        <taxon>Heunggongvirae</taxon>
        <taxon>Uroviricota</taxon>
        <taxon>Caudoviricetes</taxon>
        <taxon>Chimalliviridae</taxon>
        <taxon>Serwervirus</taxon>
        <taxon>Serwervirus 201phi21</taxon>
    </lineage>
</organism>
<gene>
    <name evidence="1" type="ORF">201phi2-1p233</name>
</gene>
<evidence type="ECO:0000313" key="1">
    <source>
        <dbReference type="EMBL" id="ABY63062.1"/>
    </source>
</evidence>
<dbReference type="OrthoDB" id="8370at10239"/>
<proteinExistence type="predicted"/>
<dbReference type="EMBL" id="EU197055">
    <property type="protein sequence ID" value="ABY63062.1"/>
    <property type="molecule type" value="Genomic_DNA"/>
</dbReference>
<dbReference type="KEGG" id="vg:6372460"/>
<organismHost>
    <name type="scientific">Pseudomonas chlororaphis</name>
    <dbReference type="NCBI Taxonomy" id="587753"/>
</organismHost>
<keyword evidence="2" id="KW-1185">Reference proteome</keyword>
<reference evidence="1 2" key="1">
    <citation type="journal article" date="2008" name="Virology">
        <title>Characterization of Pseudomonas chlororaphis myovirus 201varphi2-1 via genomic sequencing, mass spectrometry, and electron microscopy.</title>
        <authorList>
            <person name="Thomas J.A."/>
            <person name="Rolando M.R."/>
            <person name="Carroll C.A."/>
            <person name="Shen P.S."/>
            <person name="Belnap D.M."/>
            <person name="Weintraub S.T."/>
            <person name="Serwer P."/>
            <person name="Hardies S.C."/>
        </authorList>
    </citation>
    <scope>NUCLEOTIDE SEQUENCE</scope>
</reference>
<name>B3FJ95_BP201</name>
<sequence length="224" mass="25401">MAIDRKKAEKEALYFIDKFLPGSDNVKVYEELFARMSDKDFEQWIANLETDVEIMALYAPNLQEQTLQMKRIYDIADELEFELFQHLILTDQQTGQVYKTANKHMVGIVPFRRQVQMLVKKASIPSSNHVVDQRTGQPTGDSKGARLSAPELQVNASKGLHSMIRELIKCRGGDEQAYLAMNRSIIETGEASINSIMSEFDSTVKSNKTLSVYLKAQHLANNLV</sequence>
<protein>
    <submittedName>
        <fullName evidence="1">Virion structural protein</fullName>
    </submittedName>
</protein>